<dbReference type="Pfam" id="PF26310">
    <property type="entry name" value="YczF"/>
    <property type="match status" value="1"/>
</dbReference>
<keyword evidence="1" id="KW-0812">Transmembrane</keyword>
<keyword evidence="1" id="KW-1133">Transmembrane helix</keyword>
<evidence type="ECO:0000313" key="3">
    <source>
        <dbReference type="Proteomes" id="UP000187412"/>
    </source>
</evidence>
<protein>
    <submittedName>
        <fullName evidence="2">Uncharacterized protein</fullName>
    </submittedName>
</protein>
<name>A0ABX3HS18_PAEBO</name>
<accession>A0ABX3HS18</accession>
<dbReference type="Proteomes" id="UP000187412">
    <property type="component" value="Unassembled WGS sequence"/>
</dbReference>
<feature type="transmembrane region" description="Helical" evidence="1">
    <location>
        <begin position="48"/>
        <end position="67"/>
    </location>
</feature>
<dbReference type="InterPro" id="IPR058725">
    <property type="entry name" value="YczF"/>
</dbReference>
<dbReference type="RefSeq" id="WP_076108961.1">
    <property type="nucleotide sequence ID" value="NZ_MPTB01000001.1"/>
</dbReference>
<keyword evidence="3" id="KW-1185">Reference proteome</keyword>
<reference evidence="2 3" key="1">
    <citation type="submission" date="2016-10" db="EMBL/GenBank/DDBJ databases">
        <title>Paenibacillus species isolates.</title>
        <authorList>
            <person name="Beno S.M."/>
        </authorList>
    </citation>
    <scope>NUCLEOTIDE SEQUENCE [LARGE SCALE GENOMIC DNA]</scope>
    <source>
        <strain evidence="2 3">FSL H7-0744</strain>
    </source>
</reference>
<sequence length="75" mass="8214">MKVLGIYFLLAFLTFSLLVIVDLLSGTSLAMSMHSFYNVFATTALQEAFIMVVFAALPIVAAIAGFIKRNRAPQK</sequence>
<gene>
    <name evidence="2" type="ORF">BSK56_01070</name>
</gene>
<keyword evidence="1" id="KW-0472">Membrane</keyword>
<dbReference type="EMBL" id="MPTB01000001">
    <property type="protein sequence ID" value="OMD53769.1"/>
    <property type="molecule type" value="Genomic_DNA"/>
</dbReference>
<comment type="caution">
    <text evidence="2">The sequence shown here is derived from an EMBL/GenBank/DDBJ whole genome shotgun (WGS) entry which is preliminary data.</text>
</comment>
<organism evidence="2 3">
    <name type="scientific">Paenibacillus borealis</name>
    <dbReference type="NCBI Taxonomy" id="160799"/>
    <lineage>
        <taxon>Bacteria</taxon>
        <taxon>Bacillati</taxon>
        <taxon>Bacillota</taxon>
        <taxon>Bacilli</taxon>
        <taxon>Bacillales</taxon>
        <taxon>Paenibacillaceae</taxon>
        <taxon>Paenibacillus</taxon>
    </lineage>
</organism>
<evidence type="ECO:0000256" key="1">
    <source>
        <dbReference type="SAM" id="Phobius"/>
    </source>
</evidence>
<proteinExistence type="predicted"/>
<evidence type="ECO:0000313" key="2">
    <source>
        <dbReference type="EMBL" id="OMD53769.1"/>
    </source>
</evidence>